<feature type="transmembrane region" description="Helical" evidence="2">
    <location>
        <begin position="314"/>
        <end position="336"/>
    </location>
</feature>
<feature type="compositionally biased region" description="Low complexity" evidence="1">
    <location>
        <begin position="225"/>
        <end position="234"/>
    </location>
</feature>
<feature type="transmembrane region" description="Helical" evidence="2">
    <location>
        <begin position="389"/>
        <end position="407"/>
    </location>
</feature>
<feature type="transmembrane region" description="Helical" evidence="2">
    <location>
        <begin position="554"/>
        <end position="582"/>
    </location>
</feature>
<evidence type="ECO:0000256" key="2">
    <source>
        <dbReference type="SAM" id="Phobius"/>
    </source>
</evidence>
<evidence type="ECO:0000313" key="3">
    <source>
        <dbReference type="EMBL" id="VEH69320.1"/>
    </source>
</evidence>
<reference evidence="3 4" key="1">
    <citation type="submission" date="2018-12" db="EMBL/GenBank/DDBJ databases">
        <authorList>
            <consortium name="Pathogen Informatics"/>
        </authorList>
    </citation>
    <scope>NUCLEOTIDE SEQUENCE [LARGE SCALE GENOMIC DNA]</scope>
    <source>
        <strain evidence="3 4">NCTC12967</strain>
    </source>
</reference>
<feature type="compositionally biased region" description="Pro residues" evidence="1">
    <location>
        <begin position="67"/>
        <end position="78"/>
    </location>
</feature>
<feature type="compositionally biased region" description="Low complexity" evidence="1">
    <location>
        <begin position="129"/>
        <end position="139"/>
    </location>
</feature>
<feature type="transmembrane region" description="Helical" evidence="2">
    <location>
        <begin position="259"/>
        <end position="283"/>
    </location>
</feature>
<protein>
    <submittedName>
        <fullName evidence="3">Uncharacterized protein</fullName>
    </submittedName>
</protein>
<dbReference type="EMBL" id="LR134406">
    <property type="protein sequence ID" value="VEH69320.1"/>
    <property type="molecule type" value="Genomic_DNA"/>
</dbReference>
<dbReference type="GeneID" id="64406083"/>
<keyword evidence="2" id="KW-1133">Transmembrane helix</keyword>
<feature type="transmembrane region" description="Helical" evidence="2">
    <location>
        <begin position="480"/>
        <end position="501"/>
    </location>
</feature>
<dbReference type="RefSeq" id="WP_061788262.1">
    <property type="nucleotide sequence ID" value="NZ_LR134406.1"/>
</dbReference>
<dbReference type="Proteomes" id="UP000273044">
    <property type="component" value="Chromosome"/>
</dbReference>
<feature type="transmembrane region" description="Helical" evidence="2">
    <location>
        <begin position="513"/>
        <end position="533"/>
    </location>
</feature>
<name>A0A448MVX2_9ACTN</name>
<keyword evidence="4" id="KW-1185">Reference proteome</keyword>
<evidence type="ECO:0000313" key="4">
    <source>
        <dbReference type="Proteomes" id="UP000273044"/>
    </source>
</evidence>
<gene>
    <name evidence="3" type="ORF">NCTC12967_00587</name>
</gene>
<feature type="transmembrane region" description="Helical" evidence="2">
    <location>
        <begin position="364"/>
        <end position="383"/>
    </location>
</feature>
<feature type="region of interest" description="Disordered" evidence="1">
    <location>
        <begin position="1"/>
        <end position="242"/>
    </location>
</feature>
<feature type="compositionally biased region" description="Basic and acidic residues" evidence="1">
    <location>
        <begin position="437"/>
        <end position="457"/>
    </location>
</feature>
<keyword evidence="2" id="KW-0472">Membrane</keyword>
<organism evidence="3 4">
    <name type="scientific">Arachnia propionica</name>
    <dbReference type="NCBI Taxonomy" id="1750"/>
    <lineage>
        <taxon>Bacteria</taxon>
        <taxon>Bacillati</taxon>
        <taxon>Actinomycetota</taxon>
        <taxon>Actinomycetes</taxon>
        <taxon>Propionibacteriales</taxon>
        <taxon>Propionibacteriaceae</taxon>
        <taxon>Arachnia</taxon>
    </lineage>
</organism>
<accession>A0A448MVX2</accession>
<feature type="region of interest" description="Disordered" evidence="1">
    <location>
        <begin position="423"/>
        <end position="470"/>
    </location>
</feature>
<sequence>MVKTRNGKTNNQESAPAPLPKREVPGGAAKSATSREVVHDKDALYPAPREGVPFKSAWPESRENAFPPVPSPFAPPPTLWSGLVGSAPPQRSLSTIPKRPDTGAKSSSPEEADSPDGPITTGHRAILSPTDAPAAIPAHHPAHQADDDEDEPRRGTLTDATPAYVSSSTPHSPSQPTPPPGKNGKSGGTGPDEAAKPAGTPDADAGGTQPDQTPSPGEPPERAAEPAASGESPETSGDDDLVVNATTYSQIRSISRGHWGLTFLSSLGILLSTGALTIIASSIQQFTDFGGLPNSAALLGQITRTWSQLATDGFAQLLAIVLPVFLALLTTLYIAFSIQGNHSPDRDDRVTNEQVALQQAREGIILLLSGLTGMAITLTIPWLTERAPLLLLLPAGGVITCGFVIAIRTRSLENERMRLARSKQQEEVLSRTNAEATETRLRKQGRDRERQENNRDRREKKRDRNRASRQALLRHTRKRLLARHFIVTTLLAILSPAPLTWHLAHNVTTVWEVLLFHIATVVWLRFFWGYTFTLMRKDVLAEAMKPGNNRLARLGAWLVRTAFELLTTLIALGVIVLILVRLPGLAELPLIVVCTICWHLVLVVIRWLYQQCSRTGRGIRQLDRRLKLVRLRREVAELRAGIS</sequence>
<dbReference type="AlphaFoldDB" id="A0A448MVX2"/>
<proteinExistence type="predicted"/>
<evidence type="ECO:0000256" key="1">
    <source>
        <dbReference type="SAM" id="MobiDB-lite"/>
    </source>
</evidence>
<keyword evidence="2" id="KW-0812">Transmembrane</keyword>
<feature type="transmembrane region" description="Helical" evidence="2">
    <location>
        <begin position="588"/>
        <end position="609"/>
    </location>
</feature>